<dbReference type="SUPFAM" id="SSF109604">
    <property type="entry name" value="HD-domain/PDEase-like"/>
    <property type="match status" value="1"/>
</dbReference>
<dbReference type="RefSeq" id="WP_149110101.1">
    <property type="nucleotide sequence ID" value="NZ_CP042425.1"/>
</dbReference>
<dbReference type="Proteomes" id="UP000324974">
    <property type="component" value="Chromosome"/>
</dbReference>
<proteinExistence type="predicted"/>
<dbReference type="OrthoDB" id="9797344at2"/>
<accession>A0A5C1A9N8</accession>
<dbReference type="Gene3D" id="1.10.3210.10">
    <property type="entry name" value="Hypothetical protein af1432"/>
    <property type="match status" value="1"/>
</dbReference>
<reference evidence="2" key="1">
    <citation type="submission" date="2019-08" db="EMBL/GenBank/DDBJ databases">
        <title>Limnoglobus roseus gen. nov., sp. nov., a novel freshwater planctomycete with a giant genome from the family Gemmataceae.</title>
        <authorList>
            <person name="Kulichevskaya I.S."/>
            <person name="Naumoff D.G."/>
            <person name="Miroshnikov K."/>
            <person name="Ivanova A."/>
            <person name="Philippov D.A."/>
            <person name="Hakobyan A."/>
            <person name="Rijpstra I.C."/>
            <person name="Sinninghe Damste J.S."/>
            <person name="Liesack W."/>
            <person name="Dedysh S.N."/>
        </authorList>
    </citation>
    <scope>NUCLEOTIDE SEQUENCE [LARGE SCALE GENOMIC DNA]</scope>
    <source>
        <strain evidence="2">PX52</strain>
    </source>
</reference>
<gene>
    <name evidence="1" type="ORF">PX52LOC_02190</name>
</gene>
<evidence type="ECO:0000313" key="1">
    <source>
        <dbReference type="EMBL" id="QEL15275.1"/>
    </source>
</evidence>
<evidence type="ECO:0000313" key="2">
    <source>
        <dbReference type="Proteomes" id="UP000324974"/>
    </source>
</evidence>
<sequence length="173" mass="19367">MDTAAIIREILEGYALHPRGFHGVVHWARVMENGLKLAAANGADPTVVTLFALFHDSRRESDGPDWGHGLRGARLAKQLRGTVFDLNDADFELLYRACEHHTEGRSDESVTVCTCWDADRLDLGRVGITPDPKYLCTKEARRPEMIAWADKRAKTDFGPTIVQARWGIPLEVE</sequence>
<name>A0A5C1A9N8_9BACT</name>
<protein>
    <recommendedName>
        <fullName evidence="3">HD domain-containing protein</fullName>
    </recommendedName>
</protein>
<organism evidence="1 2">
    <name type="scientific">Limnoglobus roseus</name>
    <dbReference type="NCBI Taxonomy" id="2598579"/>
    <lineage>
        <taxon>Bacteria</taxon>
        <taxon>Pseudomonadati</taxon>
        <taxon>Planctomycetota</taxon>
        <taxon>Planctomycetia</taxon>
        <taxon>Gemmatales</taxon>
        <taxon>Gemmataceae</taxon>
        <taxon>Limnoglobus</taxon>
    </lineage>
</organism>
<dbReference type="KEGG" id="lrs:PX52LOC_02190"/>
<dbReference type="AlphaFoldDB" id="A0A5C1A9N8"/>
<evidence type="ECO:0008006" key="3">
    <source>
        <dbReference type="Google" id="ProtNLM"/>
    </source>
</evidence>
<dbReference type="EMBL" id="CP042425">
    <property type="protein sequence ID" value="QEL15275.1"/>
    <property type="molecule type" value="Genomic_DNA"/>
</dbReference>
<keyword evidence="2" id="KW-1185">Reference proteome</keyword>